<proteinExistence type="inferred from homology"/>
<dbReference type="PANTHER" id="PTHR43133">
    <property type="entry name" value="RNA POLYMERASE ECF-TYPE SIGMA FACTO"/>
    <property type="match status" value="1"/>
</dbReference>
<dbReference type="Gene3D" id="1.10.1740.10">
    <property type="match status" value="1"/>
</dbReference>
<dbReference type="SUPFAM" id="SSF88659">
    <property type="entry name" value="Sigma3 and sigma4 domains of RNA polymerase sigma factors"/>
    <property type="match status" value="1"/>
</dbReference>
<dbReference type="InterPro" id="IPR039425">
    <property type="entry name" value="RNA_pol_sigma-70-like"/>
</dbReference>
<comment type="caution">
    <text evidence="8">The sequence shown here is derived from an EMBL/GenBank/DDBJ whole genome shotgun (WGS) entry which is preliminary data.</text>
</comment>
<dbReference type="AlphaFoldDB" id="A0A5J4K7Y2"/>
<dbReference type="Pfam" id="PF04542">
    <property type="entry name" value="Sigma70_r2"/>
    <property type="match status" value="1"/>
</dbReference>
<evidence type="ECO:0000259" key="7">
    <source>
        <dbReference type="Pfam" id="PF08281"/>
    </source>
</evidence>
<keyword evidence="9" id="KW-1185">Reference proteome</keyword>
<dbReference type="GO" id="GO:0016987">
    <property type="term" value="F:sigma factor activity"/>
    <property type="evidence" value="ECO:0007669"/>
    <property type="project" value="UniProtKB-KW"/>
</dbReference>
<keyword evidence="4" id="KW-0238">DNA-binding</keyword>
<evidence type="ECO:0000256" key="1">
    <source>
        <dbReference type="ARBA" id="ARBA00010641"/>
    </source>
</evidence>
<dbReference type="EMBL" id="BKZV01000003">
    <property type="protein sequence ID" value="GER83655.1"/>
    <property type="molecule type" value="Genomic_DNA"/>
</dbReference>
<evidence type="ECO:0000313" key="8">
    <source>
        <dbReference type="EMBL" id="GER83655.1"/>
    </source>
</evidence>
<dbReference type="GO" id="GO:0006352">
    <property type="term" value="P:DNA-templated transcription initiation"/>
    <property type="evidence" value="ECO:0007669"/>
    <property type="project" value="InterPro"/>
</dbReference>
<reference evidence="8 9" key="1">
    <citation type="journal article" date="2019" name="Int. J. Syst. Evol. Microbiol.">
        <title>Thermogemmatispora aurantia sp. nov. and Thermogemmatispora argillosa sp. nov., within the class Ktedonobacteria, and emended description of the genus Thermogemmatispora.</title>
        <authorList>
            <person name="Zheng Y."/>
            <person name="Wang C.M."/>
            <person name="Sakai Y."/>
            <person name="Abe K."/>
            <person name="Yokota A."/>
            <person name="Yabe S."/>
        </authorList>
    </citation>
    <scope>NUCLEOTIDE SEQUENCE [LARGE SCALE GENOMIC DNA]</scope>
    <source>
        <strain evidence="8 9">A1-2</strain>
    </source>
</reference>
<accession>A0A5J4K7Y2</accession>
<dbReference type="NCBIfam" id="TIGR02937">
    <property type="entry name" value="sigma70-ECF"/>
    <property type="match status" value="1"/>
</dbReference>
<name>A0A5J4K7Y2_9CHLR</name>
<dbReference type="InterPro" id="IPR007627">
    <property type="entry name" value="RNA_pol_sigma70_r2"/>
</dbReference>
<feature type="domain" description="RNA polymerase sigma factor 70 region 4 type 2" evidence="7">
    <location>
        <begin position="138"/>
        <end position="190"/>
    </location>
</feature>
<protein>
    <submittedName>
        <fullName evidence="8">ECF RNA polymerase sigma factor SigR</fullName>
    </submittedName>
</protein>
<comment type="similarity">
    <text evidence="1">Belongs to the sigma-70 factor family. ECF subfamily.</text>
</comment>
<dbReference type="SUPFAM" id="SSF88946">
    <property type="entry name" value="Sigma2 domain of RNA polymerase sigma factors"/>
    <property type="match status" value="1"/>
</dbReference>
<evidence type="ECO:0000259" key="6">
    <source>
        <dbReference type="Pfam" id="PF04542"/>
    </source>
</evidence>
<dbReference type="PANTHER" id="PTHR43133:SF8">
    <property type="entry name" value="RNA POLYMERASE SIGMA FACTOR HI_1459-RELATED"/>
    <property type="match status" value="1"/>
</dbReference>
<keyword evidence="2" id="KW-0805">Transcription regulation</keyword>
<dbReference type="InterPro" id="IPR036388">
    <property type="entry name" value="WH-like_DNA-bd_sf"/>
</dbReference>
<dbReference type="Gene3D" id="1.10.10.10">
    <property type="entry name" value="Winged helix-like DNA-binding domain superfamily/Winged helix DNA-binding domain"/>
    <property type="match status" value="1"/>
</dbReference>
<sequence>MNHADEAGFHQEQALLNSLLADLDRCFEQVVLYYEQRLFAFALRLSGSYEEAQEITQDAFVRAYHALSGYSVEQVRSLALRAWLYQIVLNVARNRLRKLRHLPTCVSLEQASTDADEELEGARAEGPEAHLEARERQRLLQQALLTLPLAYREVIVLRHIEGLSYPELARLLNQPIGTVKARVHRGLAQLRQVLAQHHAREVLYD</sequence>
<evidence type="ECO:0000256" key="5">
    <source>
        <dbReference type="ARBA" id="ARBA00023163"/>
    </source>
</evidence>
<gene>
    <name evidence="8" type="primary">sigR</name>
    <name evidence="8" type="ORF">KTAU_22920</name>
</gene>
<evidence type="ECO:0000313" key="9">
    <source>
        <dbReference type="Proteomes" id="UP000334820"/>
    </source>
</evidence>
<dbReference type="CDD" id="cd06171">
    <property type="entry name" value="Sigma70_r4"/>
    <property type="match status" value="1"/>
</dbReference>
<organism evidence="8 9">
    <name type="scientific">Thermogemmatispora aurantia</name>
    <dbReference type="NCBI Taxonomy" id="2045279"/>
    <lineage>
        <taxon>Bacteria</taxon>
        <taxon>Bacillati</taxon>
        <taxon>Chloroflexota</taxon>
        <taxon>Ktedonobacteria</taxon>
        <taxon>Thermogemmatisporales</taxon>
        <taxon>Thermogemmatisporaceae</taxon>
        <taxon>Thermogemmatispora</taxon>
    </lineage>
</organism>
<feature type="domain" description="RNA polymerase sigma-70 region 2" evidence="6">
    <location>
        <begin position="32"/>
        <end position="100"/>
    </location>
</feature>
<evidence type="ECO:0000256" key="2">
    <source>
        <dbReference type="ARBA" id="ARBA00023015"/>
    </source>
</evidence>
<dbReference type="InterPro" id="IPR013324">
    <property type="entry name" value="RNA_pol_sigma_r3/r4-like"/>
</dbReference>
<dbReference type="InterPro" id="IPR013249">
    <property type="entry name" value="RNA_pol_sigma70_r4_t2"/>
</dbReference>
<keyword evidence="5" id="KW-0804">Transcription</keyword>
<dbReference type="InterPro" id="IPR013325">
    <property type="entry name" value="RNA_pol_sigma_r2"/>
</dbReference>
<dbReference type="Proteomes" id="UP000334820">
    <property type="component" value="Unassembled WGS sequence"/>
</dbReference>
<keyword evidence="3" id="KW-0731">Sigma factor</keyword>
<dbReference type="GO" id="GO:0003677">
    <property type="term" value="F:DNA binding"/>
    <property type="evidence" value="ECO:0007669"/>
    <property type="project" value="UniProtKB-KW"/>
</dbReference>
<evidence type="ECO:0000256" key="3">
    <source>
        <dbReference type="ARBA" id="ARBA00023082"/>
    </source>
</evidence>
<dbReference type="Pfam" id="PF08281">
    <property type="entry name" value="Sigma70_r4_2"/>
    <property type="match status" value="1"/>
</dbReference>
<evidence type="ECO:0000256" key="4">
    <source>
        <dbReference type="ARBA" id="ARBA00023125"/>
    </source>
</evidence>
<dbReference type="InterPro" id="IPR014284">
    <property type="entry name" value="RNA_pol_sigma-70_dom"/>
</dbReference>